<proteinExistence type="predicted"/>
<evidence type="ECO:0000313" key="1">
    <source>
        <dbReference type="EMBL" id="KAH7970522.1"/>
    </source>
</evidence>
<dbReference type="EMBL" id="CM023480">
    <property type="protein sequence ID" value="KAH7970522.1"/>
    <property type="molecule type" value="Genomic_DNA"/>
</dbReference>
<gene>
    <name evidence="1" type="ORF">HPB49_008906</name>
</gene>
<keyword evidence="2" id="KW-1185">Reference proteome</keyword>
<accession>A0ACB8DIJ1</accession>
<reference evidence="1" key="1">
    <citation type="submission" date="2020-05" db="EMBL/GenBank/DDBJ databases">
        <title>Large-scale comparative analyses of tick genomes elucidate their genetic diversity and vector capacities.</title>
        <authorList>
            <person name="Jia N."/>
            <person name="Wang J."/>
            <person name="Shi W."/>
            <person name="Du L."/>
            <person name="Sun Y."/>
            <person name="Zhan W."/>
            <person name="Jiang J."/>
            <person name="Wang Q."/>
            <person name="Zhang B."/>
            <person name="Ji P."/>
            <person name="Sakyi L.B."/>
            <person name="Cui X."/>
            <person name="Yuan T."/>
            <person name="Jiang B."/>
            <person name="Yang W."/>
            <person name="Lam T.T.-Y."/>
            <person name="Chang Q."/>
            <person name="Ding S."/>
            <person name="Wang X."/>
            <person name="Zhu J."/>
            <person name="Ruan X."/>
            <person name="Zhao L."/>
            <person name="Wei J."/>
            <person name="Que T."/>
            <person name="Du C."/>
            <person name="Cheng J."/>
            <person name="Dai P."/>
            <person name="Han X."/>
            <person name="Huang E."/>
            <person name="Gao Y."/>
            <person name="Liu J."/>
            <person name="Shao H."/>
            <person name="Ye R."/>
            <person name="Li L."/>
            <person name="Wei W."/>
            <person name="Wang X."/>
            <person name="Wang C."/>
            <person name="Yang T."/>
            <person name="Huo Q."/>
            <person name="Li W."/>
            <person name="Guo W."/>
            <person name="Chen H."/>
            <person name="Zhou L."/>
            <person name="Ni X."/>
            <person name="Tian J."/>
            <person name="Zhou Y."/>
            <person name="Sheng Y."/>
            <person name="Liu T."/>
            <person name="Pan Y."/>
            <person name="Xia L."/>
            <person name="Li J."/>
            <person name="Zhao F."/>
            <person name="Cao W."/>
        </authorList>
    </citation>
    <scope>NUCLEOTIDE SEQUENCE</scope>
    <source>
        <strain evidence="1">Dsil-2018</strain>
    </source>
</reference>
<organism evidence="1 2">
    <name type="scientific">Dermacentor silvarum</name>
    <name type="common">Tick</name>
    <dbReference type="NCBI Taxonomy" id="543639"/>
    <lineage>
        <taxon>Eukaryota</taxon>
        <taxon>Metazoa</taxon>
        <taxon>Ecdysozoa</taxon>
        <taxon>Arthropoda</taxon>
        <taxon>Chelicerata</taxon>
        <taxon>Arachnida</taxon>
        <taxon>Acari</taxon>
        <taxon>Parasitiformes</taxon>
        <taxon>Ixodida</taxon>
        <taxon>Ixodoidea</taxon>
        <taxon>Ixodidae</taxon>
        <taxon>Rhipicephalinae</taxon>
        <taxon>Dermacentor</taxon>
    </lineage>
</organism>
<name>A0ACB8DIJ1_DERSI</name>
<protein>
    <submittedName>
        <fullName evidence="1">Uncharacterized protein</fullName>
    </submittedName>
</protein>
<dbReference type="Proteomes" id="UP000821865">
    <property type="component" value="Chromosome 11"/>
</dbReference>
<evidence type="ECO:0000313" key="2">
    <source>
        <dbReference type="Proteomes" id="UP000821865"/>
    </source>
</evidence>
<sequence>MQSGGGVSLGGQSCLAEEIGSPYTPSISPGAVSRPQRPLARRQRANHVDVDSGMEGDPHGVTDLVGKKPMANTPLPATTGTQPAEMPFSGTAEVPSEEHPLGEQSVQPALVAQAAMASACMVISLLNLLWRHAAPAHRPRRRVCLRRACVALNDMLVAASNASVDPCDNFYEHVCNAWKESTSVYEKHLSLFVDKHEQQNEKSLSTGLHAVSKLSSHRRGWPRRKGRLQEQTKLGITWKHVNSENGELTVTAARVFEAFRISPLITIRKSRIKAGEVFVRIEPGDALTNWVKMRALLVKEGNYRSYSESVADLYNSNTTHTITFQEFNEKEGVLILVLMSADRADAERVELDSMEQLSHYLEPNSFVQLREFLKYGLDLSSSTRVQICAVEYMKRLQEISTQLGEQRLEFYLGCADHRHLFLKQVKRSRWSFISDRVALDQRDFHEVLFHSEQFSKQDLSDVFDTVAMNVSLLHNWMVVARANARIPKGKWRKVSSSYMRQLRESDGDAFSDSQRLTVRIPLLFPMLQLCEWDLTVATTYGTMGTLLGAATVQLFESHLHHNSVALAKVEEKLACFALPVVP</sequence>
<comment type="caution">
    <text evidence="1">The sequence shown here is derived from an EMBL/GenBank/DDBJ whole genome shotgun (WGS) entry which is preliminary data.</text>
</comment>